<name>A0A0F9RFW2_9ZZZZ</name>
<dbReference type="EMBL" id="LAZR01003643">
    <property type="protein sequence ID" value="KKN16138.1"/>
    <property type="molecule type" value="Genomic_DNA"/>
</dbReference>
<accession>A0A0F9RFW2</accession>
<organism evidence="1">
    <name type="scientific">marine sediment metagenome</name>
    <dbReference type="NCBI Taxonomy" id="412755"/>
    <lineage>
        <taxon>unclassified sequences</taxon>
        <taxon>metagenomes</taxon>
        <taxon>ecological metagenomes</taxon>
    </lineage>
</organism>
<reference evidence="1" key="1">
    <citation type="journal article" date="2015" name="Nature">
        <title>Complex archaea that bridge the gap between prokaryotes and eukaryotes.</title>
        <authorList>
            <person name="Spang A."/>
            <person name="Saw J.H."/>
            <person name="Jorgensen S.L."/>
            <person name="Zaremba-Niedzwiedzka K."/>
            <person name="Martijn J."/>
            <person name="Lind A.E."/>
            <person name="van Eijk R."/>
            <person name="Schleper C."/>
            <person name="Guy L."/>
            <person name="Ettema T.J."/>
        </authorList>
    </citation>
    <scope>NUCLEOTIDE SEQUENCE</scope>
</reference>
<sequence>PCLNCKKDSDCYKFPCDDTHFCHECYPEMISCNWEELIKLKKHSEKVKQ</sequence>
<protein>
    <submittedName>
        <fullName evidence="1">Uncharacterized protein</fullName>
    </submittedName>
</protein>
<dbReference type="AlphaFoldDB" id="A0A0F9RFW2"/>
<feature type="non-terminal residue" evidence="1">
    <location>
        <position position="1"/>
    </location>
</feature>
<proteinExistence type="predicted"/>
<gene>
    <name evidence="1" type="ORF">LCGC14_0978750</name>
</gene>
<evidence type="ECO:0000313" key="1">
    <source>
        <dbReference type="EMBL" id="KKN16138.1"/>
    </source>
</evidence>
<comment type="caution">
    <text evidence="1">The sequence shown here is derived from an EMBL/GenBank/DDBJ whole genome shotgun (WGS) entry which is preliminary data.</text>
</comment>